<organism evidence="3 4">
    <name type="scientific">Thalassiosira oceanica</name>
    <name type="common">Marine diatom</name>
    <dbReference type="NCBI Taxonomy" id="159749"/>
    <lineage>
        <taxon>Eukaryota</taxon>
        <taxon>Sar</taxon>
        <taxon>Stramenopiles</taxon>
        <taxon>Ochrophyta</taxon>
        <taxon>Bacillariophyta</taxon>
        <taxon>Coscinodiscophyceae</taxon>
        <taxon>Thalassiosirophycidae</taxon>
        <taxon>Thalassiosirales</taxon>
        <taxon>Thalassiosiraceae</taxon>
        <taxon>Thalassiosira</taxon>
    </lineage>
</organism>
<comment type="caution">
    <text evidence="3">The sequence shown here is derived from an EMBL/GenBank/DDBJ whole genome shotgun (WGS) entry which is preliminary data.</text>
</comment>
<keyword evidence="4" id="KW-1185">Reference proteome</keyword>
<keyword evidence="2" id="KW-0732">Signal</keyword>
<name>K0T931_THAOC</name>
<feature type="region of interest" description="Disordered" evidence="1">
    <location>
        <begin position="468"/>
        <end position="502"/>
    </location>
</feature>
<feature type="signal peptide" evidence="2">
    <location>
        <begin position="1"/>
        <end position="22"/>
    </location>
</feature>
<proteinExistence type="predicted"/>
<evidence type="ECO:0000256" key="1">
    <source>
        <dbReference type="SAM" id="MobiDB-lite"/>
    </source>
</evidence>
<dbReference type="Proteomes" id="UP000266841">
    <property type="component" value="Unassembled WGS sequence"/>
</dbReference>
<evidence type="ECO:0008006" key="5">
    <source>
        <dbReference type="Google" id="ProtNLM"/>
    </source>
</evidence>
<protein>
    <recommendedName>
        <fullName evidence="5">Glycoside-hydrolase family GH114 TIM-barrel domain-containing protein</fullName>
    </recommendedName>
</protein>
<gene>
    <name evidence="3" type="ORF">THAOC_08758</name>
</gene>
<sequence>MALVPKLLAALALSASASISRAEIVTFEDDRFVTHTWDNSKKAKICTRAGVGGLSLHQLGMQSDQLYCYYGLWGIRGSDFDPENPDVGSIYPEADPTPDEATFFKDAINLSPGCWKNPRGCFRWDEGLDDEIRNMVNTSQIDFIVTIDNGNDAQMKALEQDLGYRTIFVDTFYEKNPDCRAENYTLIDESKCYGRSMIDIAARVEELAIFLGVDVDVPAQEAAKREACEAAADFTDSMKEVQEKDMRIKVSILGSTEVDGENVPYARDFDPITLWVPRTLEELGAPLLHAKVYNSSAGENRNIVPDVFWPDCSPGLVNDTCSDNTYHPVDFWLIDSRSYLVLSDWVEFGIFPDPAIAAGQYSYYPRNDGAISFKMIANLLSKCPRLREHSYHHSDSSYAMIARNSLDMYNQKISAAAKVSKSDPGTCKPVDPKSSEIISKDGGLDLNDFICYNYDLIQQEYLTCPPPPEVVPETKPTEVVPETKPTESVPEPKASSESGGVDRTTSRFLAFAVVSAGTYLLSSA</sequence>
<evidence type="ECO:0000313" key="3">
    <source>
        <dbReference type="EMBL" id="EJK69936.1"/>
    </source>
</evidence>
<dbReference type="OrthoDB" id="41351at2759"/>
<reference evidence="3 4" key="1">
    <citation type="journal article" date="2012" name="Genome Biol.">
        <title>Genome and low-iron response of an oceanic diatom adapted to chronic iron limitation.</title>
        <authorList>
            <person name="Lommer M."/>
            <person name="Specht M."/>
            <person name="Roy A.S."/>
            <person name="Kraemer L."/>
            <person name="Andreson R."/>
            <person name="Gutowska M.A."/>
            <person name="Wolf J."/>
            <person name="Bergner S.V."/>
            <person name="Schilhabel M.B."/>
            <person name="Klostermeier U.C."/>
            <person name="Beiko R.G."/>
            <person name="Rosenstiel P."/>
            <person name="Hippler M."/>
            <person name="Laroche J."/>
        </authorList>
    </citation>
    <scope>NUCLEOTIDE SEQUENCE [LARGE SCALE GENOMIC DNA]</scope>
    <source>
        <strain evidence="3 4">CCMP1005</strain>
    </source>
</reference>
<dbReference type="EMBL" id="AGNL01009344">
    <property type="protein sequence ID" value="EJK69936.1"/>
    <property type="molecule type" value="Genomic_DNA"/>
</dbReference>
<feature type="compositionally biased region" description="Low complexity" evidence="1">
    <location>
        <begin position="471"/>
        <end position="493"/>
    </location>
</feature>
<evidence type="ECO:0000256" key="2">
    <source>
        <dbReference type="SAM" id="SignalP"/>
    </source>
</evidence>
<accession>K0T931</accession>
<dbReference type="AlphaFoldDB" id="K0T931"/>
<dbReference type="OMA" id="FWESIST"/>
<evidence type="ECO:0000313" key="4">
    <source>
        <dbReference type="Proteomes" id="UP000266841"/>
    </source>
</evidence>
<feature type="chain" id="PRO_5003837746" description="Glycoside-hydrolase family GH114 TIM-barrel domain-containing protein" evidence="2">
    <location>
        <begin position="23"/>
        <end position="524"/>
    </location>
</feature>